<dbReference type="PATRIC" id="fig|1675527.3.peg.4205"/>
<dbReference type="Proteomes" id="UP000037178">
    <property type="component" value="Unassembled WGS sequence"/>
</dbReference>
<evidence type="ECO:0000313" key="2">
    <source>
        <dbReference type="Proteomes" id="UP000037178"/>
    </source>
</evidence>
<organism evidence="1 2">
    <name type="scientific">Candidatus Rhodobacter oscarellae</name>
    <dbReference type="NCBI Taxonomy" id="1675527"/>
    <lineage>
        <taxon>Bacteria</taxon>
        <taxon>Pseudomonadati</taxon>
        <taxon>Pseudomonadota</taxon>
        <taxon>Alphaproteobacteria</taxon>
        <taxon>Rhodobacterales</taxon>
        <taxon>Rhodobacter group</taxon>
        <taxon>Rhodobacter</taxon>
    </lineage>
</organism>
<dbReference type="EMBL" id="LFTY01000002">
    <property type="protein sequence ID" value="KMW59031.1"/>
    <property type="molecule type" value="Genomic_DNA"/>
</dbReference>
<reference evidence="1 2" key="1">
    <citation type="submission" date="2015-06" db="EMBL/GenBank/DDBJ databases">
        <title>Draft genome sequence of an Alphaproteobacteria species associated to the Mediterranean sponge Oscarella lobularis.</title>
        <authorList>
            <person name="Jourda C."/>
            <person name="Santini S."/>
            <person name="Claverie J.-M."/>
        </authorList>
    </citation>
    <scope>NUCLEOTIDE SEQUENCE [LARGE SCALE GENOMIC DNA]</scope>
    <source>
        <strain evidence="1">IGS</strain>
    </source>
</reference>
<dbReference type="STRING" id="1675527.AIOL_004012"/>
<sequence>MAYLAGASDGEAGVLRARALARLGDFAQSAQLLAVLGDDEAALDMNWQNQDWQEVASNGTGERQRAAELAVDDDPVEASGPIARNQALLSRSSETRSALNALLTAVERP</sequence>
<proteinExistence type="predicted"/>
<gene>
    <name evidence="1" type="ORF">AIOL_004012</name>
</gene>
<protein>
    <submittedName>
        <fullName evidence="1">Uncharacterized protein</fullName>
    </submittedName>
</protein>
<dbReference type="AlphaFoldDB" id="A0A0J9E8N2"/>
<name>A0A0J9E8N2_9RHOB</name>
<accession>A0A0J9E8N2</accession>
<comment type="caution">
    <text evidence="1">The sequence shown here is derived from an EMBL/GenBank/DDBJ whole genome shotgun (WGS) entry which is preliminary data.</text>
</comment>
<keyword evidence="2" id="KW-1185">Reference proteome</keyword>
<evidence type="ECO:0000313" key="1">
    <source>
        <dbReference type="EMBL" id="KMW59031.1"/>
    </source>
</evidence>
<dbReference type="RefSeq" id="WP_152912605.1">
    <property type="nucleotide sequence ID" value="NZ_LFTY01000002.1"/>
</dbReference>